<proteinExistence type="predicted"/>
<evidence type="ECO:0000313" key="2">
    <source>
        <dbReference type="EMBL" id="SUZ52461.1"/>
    </source>
</evidence>
<evidence type="ECO:0000259" key="1">
    <source>
        <dbReference type="Pfam" id="PF00561"/>
    </source>
</evidence>
<sequence length="239" mass="26602">MPIFHRDEVNIHYEIHGEGFPILLFAPGGMLSAASFWSNAEWDPVRTLSPHFKVIAMDQRNAGASSAPVSGNDGWHSYTEDHIALLDHLNVNQTHVLGGCIGGPYCFGVIKAHRERVASAVLQQSIGCDANRDLFYAMFDNWADAIRDQHPEANDDDWHTFRSNMYDGEFLYNVDRDFVAACTVPMLVLMGSDPYHPETISRELAELGPNATLIEDWKNPEKDGTVEAVISFLQAATPV</sequence>
<dbReference type="PANTHER" id="PTHR43194">
    <property type="entry name" value="HYDROLASE ALPHA/BETA FOLD FAMILY"/>
    <property type="match status" value="1"/>
</dbReference>
<organism evidence="2">
    <name type="scientific">marine metagenome</name>
    <dbReference type="NCBI Taxonomy" id="408172"/>
    <lineage>
        <taxon>unclassified sequences</taxon>
        <taxon>metagenomes</taxon>
        <taxon>ecological metagenomes</taxon>
    </lineage>
</organism>
<feature type="domain" description="AB hydrolase-1" evidence="1">
    <location>
        <begin position="21"/>
        <end position="132"/>
    </location>
</feature>
<dbReference type="EMBL" id="UINC01000275">
    <property type="protein sequence ID" value="SUZ52461.1"/>
    <property type="molecule type" value="Genomic_DNA"/>
</dbReference>
<dbReference type="InterPro" id="IPR029058">
    <property type="entry name" value="AB_hydrolase_fold"/>
</dbReference>
<gene>
    <name evidence="2" type="ORF">METZ01_LOCUS5315</name>
</gene>
<accession>A0A381NCY6</accession>
<dbReference type="PANTHER" id="PTHR43194:SF5">
    <property type="entry name" value="PIMELOYL-[ACYL-CARRIER PROTEIN] METHYL ESTER ESTERASE"/>
    <property type="match status" value="1"/>
</dbReference>
<reference evidence="2" key="1">
    <citation type="submission" date="2018-05" db="EMBL/GenBank/DDBJ databases">
        <authorList>
            <person name="Lanie J.A."/>
            <person name="Ng W.-L."/>
            <person name="Kazmierczak K.M."/>
            <person name="Andrzejewski T.M."/>
            <person name="Davidsen T.M."/>
            <person name="Wayne K.J."/>
            <person name="Tettelin H."/>
            <person name="Glass J.I."/>
            <person name="Rusch D."/>
            <person name="Podicherti R."/>
            <person name="Tsui H.-C.T."/>
            <person name="Winkler M.E."/>
        </authorList>
    </citation>
    <scope>NUCLEOTIDE SEQUENCE</scope>
</reference>
<dbReference type="Gene3D" id="3.40.50.1820">
    <property type="entry name" value="alpha/beta hydrolase"/>
    <property type="match status" value="1"/>
</dbReference>
<dbReference type="AlphaFoldDB" id="A0A381NCY6"/>
<protein>
    <recommendedName>
        <fullName evidence="1">AB hydrolase-1 domain-containing protein</fullName>
    </recommendedName>
</protein>
<dbReference type="Pfam" id="PF00561">
    <property type="entry name" value="Abhydrolase_1"/>
    <property type="match status" value="1"/>
</dbReference>
<dbReference type="SUPFAM" id="SSF53474">
    <property type="entry name" value="alpha/beta-Hydrolases"/>
    <property type="match status" value="1"/>
</dbReference>
<dbReference type="InterPro" id="IPR000073">
    <property type="entry name" value="AB_hydrolase_1"/>
</dbReference>
<dbReference type="InterPro" id="IPR050228">
    <property type="entry name" value="Carboxylesterase_BioH"/>
</dbReference>
<name>A0A381NCY6_9ZZZZ</name>